<organism evidence="2 3">
    <name type="scientific">Pseudonocardia halophobica</name>
    <dbReference type="NCBI Taxonomy" id="29401"/>
    <lineage>
        <taxon>Bacteria</taxon>
        <taxon>Bacillati</taxon>
        <taxon>Actinomycetota</taxon>
        <taxon>Actinomycetes</taxon>
        <taxon>Pseudonocardiales</taxon>
        <taxon>Pseudonocardiaceae</taxon>
        <taxon>Pseudonocardia</taxon>
    </lineage>
</organism>
<dbReference type="SUPFAM" id="SSF54427">
    <property type="entry name" value="NTF2-like"/>
    <property type="match status" value="1"/>
</dbReference>
<dbReference type="RefSeq" id="WP_037053690.1">
    <property type="nucleotide sequence ID" value="NZ_BAAAUZ010000075.1"/>
</dbReference>
<dbReference type="Gene3D" id="3.10.450.50">
    <property type="match status" value="1"/>
</dbReference>
<dbReference type="InterPro" id="IPR037401">
    <property type="entry name" value="SnoaL-like"/>
</dbReference>
<evidence type="ECO:0000259" key="1">
    <source>
        <dbReference type="Pfam" id="PF13577"/>
    </source>
</evidence>
<dbReference type="EMBL" id="BSFQ01000057">
    <property type="protein sequence ID" value="GLL15834.1"/>
    <property type="molecule type" value="Genomic_DNA"/>
</dbReference>
<dbReference type="CDD" id="cd00531">
    <property type="entry name" value="NTF2_like"/>
    <property type="match status" value="1"/>
</dbReference>
<comment type="caution">
    <text evidence="2">The sequence shown here is derived from an EMBL/GenBank/DDBJ whole genome shotgun (WGS) entry which is preliminary data.</text>
</comment>
<dbReference type="Pfam" id="PF13577">
    <property type="entry name" value="SnoaL_4"/>
    <property type="match status" value="1"/>
</dbReference>
<reference evidence="2" key="2">
    <citation type="submission" date="2023-01" db="EMBL/GenBank/DDBJ databases">
        <authorList>
            <person name="Sun Q."/>
            <person name="Evtushenko L."/>
        </authorList>
    </citation>
    <scope>NUCLEOTIDE SEQUENCE</scope>
    <source>
        <strain evidence="2">VKM Ac-1069</strain>
    </source>
</reference>
<dbReference type="InterPro" id="IPR032710">
    <property type="entry name" value="NTF2-like_dom_sf"/>
</dbReference>
<gene>
    <name evidence="2" type="ORF">GCM10017577_69880</name>
</gene>
<feature type="domain" description="SnoaL-like" evidence="1">
    <location>
        <begin position="17"/>
        <end position="125"/>
    </location>
</feature>
<keyword evidence="3" id="KW-1185">Reference proteome</keyword>
<evidence type="ECO:0000313" key="3">
    <source>
        <dbReference type="Proteomes" id="UP001143463"/>
    </source>
</evidence>
<evidence type="ECO:0000313" key="2">
    <source>
        <dbReference type="EMBL" id="GLL15834.1"/>
    </source>
</evidence>
<reference evidence="2" key="1">
    <citation type="journal article" date="2014" name="Int. J. Syst. Evol. Microbiol.">
        <title>Complete genome sequence of Corynebacterium casei LMG S-19264T (=DSM 44701T), isolated from a smear-ripened cheese.</title>
        <authorList>
            <consortium name="US DOE Joint Genome Institute (JGI-PGF)"/>
            <person name="Walter F."/>
            <person name="Albersmeier A."/>
            <person name="Kalinowski J."/>
            <person name="Ruckert C."/>
        </authorList>
    </citation>
    <scope>NUCLEOTIDE SEQUENCE</scope>
    <source>
        <strain evidence="2">VKM Ac-1069</strain>
    </source>
</reference>
<name>A0A9W6UG80_9PSEU</name>
<sequence length="135" mass="14800">MTETAGRAWPYDPRQGEVETLYARYSFGVDSRDPAVLGACFGEDVRFGTAADVSSGRAATVDRLTGRSVPGTLHTAVNVLATWSDDDSAHSRADFTMLREGRVVASGTYVDRIARVDGVLVFTERVIHYGWREAR</sequence>
<proteinExistence type="predicted"/>
<accession>A0A9W6UG80</accession>
<protein>
    <recommendedName>
        <fullName evidence="1">SnoaL-like domain-containing protein</fullName>
    </recommendedName>
</protein>
<dbReference type="AlphaFoldDB" id="A0A9W6UG80"/>
<dbReference type="Proteomes" id="UP001143463">
    <property type="component" value="Unassembled WGS sequence"/>
</dbReference>